<dbReference type="GO" id="GO:0009279">
    <property type="term" value="C:cell outer membrane"/>
    <property type="evidence" value="ECO:0007669"/>
    <property type="project" value="UniProtKB-SubCell"/>
</dbReference>
<evidence type="ECO:0008006" key="16">
    <source>
        <dbReference type="Google" id="ProtNLM"/>
    </source>
</evidence>
<dbReference type="KEGG" id="teq:TEQUI_1298"/>
<feature type="domain" description="TonB-dependent receptor plug" evidence="13">
    <location>
        <begin position="59"/>
        <end position="154"/>
    </location>
</feature>
<evidence type="ECO:0000313" key="14">
    <source>
        <dbReference type="EMBL" id="ADU92218.1"/>
    </source>
</evidence>
<name>A0A654KIB9_TAYEM</name>
<keyword evidence="11" id="KW-0732">Signal</keyword>
<evidence type="ECO:0000259" key="12">
    <source>
        <dbReference type="Pfam" id="PF00593"/>
    </source>
</evidence>
<dbReference type="Gene3D" id="2.40.170.20">
    <property type="entry name" value="TonB-dependent receptor, beta-barrel domain"/>
    <property type="match status" value="2"/>
</dbReference>
<evidence type="ECO:0000256" key="9">
    <source>
        <dbReference type="ARBA" id="ARBA00023237"/>
    </source>
</evidence>
<dbReference type="InterPro" id="IPR037066">
    <property type="entry name" value="Plug_dom_sf"/>
</dbReference>
<feature type="domain" description="TonB-dependent receptor-like beta-barrel" evidence="12">
    <location>
        <begin position="720"/>
        <end position="1180"/>
    </location>
</feature>
<feature type="signal peptide" evidence="11">
    <location>
        <begin position="1"/>
        <end position="26"/>
    </location>
</feature>
<dbReference type="GO" id="GO:0044718">
    <property type="term" value="P:siderophore transmembrane transport"/>
    <property type="evidence" value="ECO:0007669"/>
    <property type="project" value="TreeGrafter"/>
</dbReference>
<evidence type="ECO:0000313" key="15">
    <source>
        <dbReference type="Proteomes" id="UP000007472"/>
    </source>
</evidence>
<dbReference type="EMBL" id="CP002456">
    <property type="protein sequence ID" value="ADU92218.1"/>
    <property type="molecule type" value="Genomic_DNA"/>
</dbReference>
<dbReference type="GO" id="GO:0015344">
    <property type="term" value="F:siderophore uptake transmembrane transporter activity"/>
    <property type="evidence" value="ECO:0007669"/>
    <property type="project" value="TreeGrafter"/>
</dbReference>
<evidence type="ECO:0000256" key="10">
    <source>
        <dbReference type="RuleBase" id="RU003357"/>
    </source>
</evidence>
<evidence type="ECO:0000256" key="8">
    <source>
        <dbReference type="ARBA" id="ARBA00023170"/>
    </source>
</evidence>
<evidence type="ECO:0000256" key="3">
    <source>
        <dbReference type="ARBA" id="ARBA00022448"/>
    </source>
</evidence>
<dbReference type="InterPro" id="IPR036942">
    <property type="entry name" value="Beta-barrel_TonB_sf"/>
</dbReference>
<sequence length="1209" mass="138978">MKIKQRKLSVLYLLISNITFVNPIVAQEKDVALKNVEVIADPITVDERGKFDEFNKSVSNLYMTRGEIENYRVNATGDLLKGLNGVYNMSTRTAGSAISPNIRGVAGKGRIPVTIDGTEQTVDVWLNNYGIADRNYIDPSMIRSIAVEKSPGLTRGLKTGVGGGISFRTIEADDIIKGNKNWGFQFSLEGANNANQPRTRLEEMLGKDYRTLGAVSGGVFLPDADNLHAIIPVVIDSEGNEVFQPNKKENDKLFKFKNDYNVFVAGAFKNKMFDVLAAYGYREKGNYFSGRKGGDRYLNNPLYNWEPEKPIETKLSSTFIPNIAKQFKPGLEVLNSNTSTESLLIKNNWYLPNDQKLGFQFMRTDVKFGEINPIYSMWILNYTEEDDYTFKGGDAPFQVQNLVSDVKTDLYKLSYSWKPQNNPYIDLKANLWRLKTKSNRHQSGGFSLATGIMDSEWDFWYTCHIKKKEEVVIWGNYSKCSDEIPNYPDINENTTVDEMLKRNPNVNGKFNVLSGAKQHTEVTRNGFDISNVATFNDKLQLLVGVDYQREYVDEKNNIVNSGDMFNVVGMITSLTKLGGPREGKRSEWGVNLALNYKPIERLKIEAGVRIHGYEAEDITLKKEREKRNPLYAITPGQYEKNDEGTDWKRDENGNPIATFPINQILNHVVIPYYELVTSKEEHDEIKALIKENYKYVDVPLNTSEAKQGYERYIERAKNFYRKYGHDFAEVVPYSNNFKKKNKDEDSIYYRFDEDNYVFYKTKYTVFDIKNNLPQLRPGFNNYIAFSDSKLNEEVSNLSWIDGEFRRYYGEFANTKFLNSLEGKHWWRFYQAIYDSYSYGDIAYDLSEKSAGKKRFISRDGIDEESEFSGSLERYNKRGEHYYCVGTRETDFSGYACPGAKFTYVTKINPDDYETLFAPPGKWKGTAISPMIALTFDTTDRFKLFTRYSISHRFPSLYEISGTSFVGYIDNNITDINMRLDPEKSINYEFGASYDFSNLSPSLRQADIRLTYFSNTIENVIDTLENRRVVQFEKKITKGFELLTRFDAGTVFGSLGLSYRTKQLMCDSKVSLLINMQGKVPECFEGGFGATKFYQALQPKYSLNFEVGTRLFKEKLEMGLRGIYHSNVDLRKYDDFVKSTGIDVYNWSQRPYHWKSELTMDFYAKYKPIENLELNLGVTNITDRYYLDPMSTVPVPGPGRTFKLGLKARF</sequence>
<evidence type="ECO:0000259" key="13">
    <source>
        <dbReference type="Pfam" id="PF07715"/>
    </source>
</evidence>
<dbReference type="Proteomes" id="UP000007472">
    <property type="component" value="Chromosome"/>
</dbReference>
<dbReference type="InterPro" id="IPR000531">
    <property type="entry name" value="Beta-barrel_TonB"/>
</dbReference>
<dbReference type="Pfam" id="PF00593">
    <property type="entry name" value="TonB_dep_Rec_b-barrel"/>
    <property type="match status" value="1"/>
</dbReference>
<keyword evidence="8" id="KW-0675">Receptor</keyword>
<evidence type="ECO:0000256" key="7">
    <source>
        <dbReference type="ARBA" id="ARBA00023136"/>
    </source>
</evidence>
<keyword evidence="9" id="KW-0998">Cell outer membrane</keyword>
<dbReference type="InterPro" id="IPR012910">
    <property type="entry name" value="Plug_dom"/>
</dbReference>
<evidence type="ECO:0000256" key="6">
    <source>
        <dbReference type="ARBA" id="ARBA00023077"/>
    </source>
</evidence>
<dbReference type="AlphaFoldDB" id="A0A654KIB9"/>
<dbReference type="PANTHER" id="PTHR30069">
    <property type="entry name" value="TONB-DEPENDENT OUTER MEMBRANE RECEPTOR"/>
    <property type="match status" value="1"/>
</dbReference>
<dbReference type="Pfam" id="PF07715">
    <property type="entry name" value="Plug"/>
    <property type="match status" value="1"/>
</dbReference>
<protein>
    <recommendedName>
        <fullName evidence="16">TonB-dependent receptor</fullName>
    </recommendedName>
</protein>
<dbReference type="Gene3D" id="2.170.130.10">
    <property type="entry name" value="TonB-dependent receptor, plug domain"/>
    <property type="match status" value="1"/>
</dbReference>
<evidence type="ECO:0000256" key="1">
    <source>
        <dbReference type="ARBA" id="ARBA00004571"/>
    </source>
</evidence>
<accession>A0A654KIB9</accession>
<keyword evidence="3" id="KW-0813">Transport</keyword>
<evidence type="ECO:0000256" key="5">
    <source>
        <dbReference type="ARBA" id="ARBA00022692"/>
    </source>
</evidence>
<organism evidence="14 15">
    <name type="scientific">Taylorella equigenitalis (strain MCE9)</name>
    <dbReference type="NCBI Taxonomy" id="937774"/>
    <lineage>
        <taxon>Bacteria</taxon>
        <taxon>Pseudomonadati</taxon>
        <taxon>Pseudomonadota</taxon>
        <taxon>Betaproteobacteria</taxon>
        <taxon>Burkholderiales</taxon>
        <taxon>Alcaligenaceae</taxon>
        <taxon>Taylorella</taxon>
    </lineage>
</organism>
<comment type="similarity">
    <text evidence="2 10">Belongs to the TonB-dependent receptor family.</text>
</comment>
<dbReference type="PANTHER" id="PTHR30069:SF41">
    <property type="entry name" value="HEME_HEMOPEXIN UTILIZATION PROTEIN C"/>
    <property type="match status" value="1"/>
</dbReference>
<feature type="chain" id="PRO_5024981848" description="TonB-dependent receptor" evidence="11">
    <location>
        <begin position="27"/>
        <end position="1209"/>
    </location>
</feature>
<evidence type="ECO:0000256" key="2">
    <source>
        <dbReference type="ARBA" id="ARBA00009810"/>
    </source>
</evidence>
<reference evidence="14 15" key="1">
    <citation type="journal article" date="2011" name="J. Bacteriol.">
        <title>Genome sequence of Taylorella equigenitalis MCE9, the causative agent of contagious equine metritis.</title>
        <authorList>
            <person name="Hebert L."/>
            <person name="Moumen B."/>
            <person name="Duquesne F."/>
            <person name="Breuil M.F."/>
            <person name="Laugier C."/>
            <person name="Batto J.M."/>
            <person name="Renault P."/>
            <person name="Petry S."/>
        </authorList>
    </citation>
    <scope>NUCLEOTIDE SEQUENCE [LARGE SCALE GENOMIC DNA]</scope>
    <source>
        <strain evidence="14 15">MCE9</strain>
    </source>
</reference>
<dbReference type="SUPFAM" id="SSF56935">
    <property type="entry name" value="Porins"/>
    <property type="match status" value="2"/>
</dbReference>
<keyword evidence="7 10" id="KW-0472">Membrane</keyword>
<evidence type="ECO:0000256" key="4">
    <source>
        <dbReference type="ARBA" id="ARBA00022452"/>
    </source>
</evidence>
<proteinExistence type="inferred from homology"/>
<dbReference type="InterPro" id="IPR039426">
    <property type="entry name" value="TonB-dep_rcpt-like"/>
</dbReference>
<keyword evidence="5" id="KW-0812">Transmembrane</keyword>
<keyword evidence="6 10" id="KW-0798">TonB box</keyword>
<gene>
    <name evidence="14" type="ordered locus">TEQUI_1298</name>
</gene>
<comment type="subcellular location">
    <subcellularLocation>
        <location evidence="1">Cell outer membrane</location>
        <topology evidence="1">Multi-pass membrane protein</topology>
    </subcellularLocation>
</comment>
<evidence type="ECO:0000256" key="11">
    <source>
        <dbReference type="SAM" id="SignalP"/>
    </source>
</evidence>
<keyword evidence="4" id="KW-1134">Transmembrane beta strand</keyword>